<dbReference type="InterPro" id="IPR008258">
    <property type="entry name" value="Transglycosylase_SLT_dom_1"/>
</dbReference>
<accession>A0ABT5Z6M6</accession>
<dbReference type="Gene3D" id="1.10.530.10">
    <property type="match status" value="1"/>
</dbReference>
<keyword evidence="2" id="KW-0645">Protease</keyword>
<evidence type="ECO:0000259" key="5">
    <source>
        <dbReference type="PROSITE" id="PS51935"/>
    </source>
</evidence>
<dbReference type="CDD" id="cd13399">
    <property type="entry name" value="Slt35-like"/>
    <property type="match status" value="1"/>
</dbReference>
<dbReference type="InterPro" id="IPR023346">
    <property type="entry name" value="Lysozyme-like_dom_sf"/>
</dbReference>
<dbReference type="PROSITE" id="PS51935">
    <property type="entry name" value="NLPC_P60"/>
    <property type="match status" value="1"/>
</dbReference>
<comment type="similarity">
    <text evidence="1">Belongs to the peptidase C40 family.</text>
</comment>
<dbReference type="Proteomes" id="UP001220022">
    <property type="component" value="Unassembled WGS sequence"/>
</dbReference>
<evidence type="ECO:0000313" key="6">
    <source>
        <dbReference type="EMBL" id="MDF2259482.1"/>
    </source>
</evidence>
<evidence type="ECO:0000256" key="2">
    <source>
        <dbReference type="ARBA" id="ARBA00022670"/>
    </source>
</evidence>
<dbReference type="InterPro" id="IPR000064">
    <property type="entry name" value="NLP_P60_dom"/>
</dbReference>
<dbReference type="InterPro" id="IPR051794">
    <property type="entry name" value="PG_Endopeptidase_C40"/>
</dbReference>
<evidence type="ECO:0000256" key="1">
    <source>
        <dbReference type="ARBA" id="ARBA00007074"/>
    </source>
</evidence>
<dbReference type="EMBL" id="JARHTQ010000023">
    <property type="protein sequence ID" value="MDF2259482.1"/>
    <property type="molecule type" value="Genomic_DNA"/>
</dbReference>
<evidence type="ECO:0000256" key="3">
    <source>
        <dbReference type="ARBA" id="ARBA00022801"/>
    </source>
</evidence>
<keyword evidence="3" id="KW-0378">Hydrolase</keyword>
<gene>
    <name evidence="6" type="ORF">P2L57_28350</name>
</gene>
<dbReference type="InterPro" id="IPR038765">
    <property type="entry name" value="Papain-like_cys_pep_sf"/>
</dbReference>
<comment type="caution">
    <text evidence="6">The sequence shown here is derived from an EMBL/GenBank/DDBJ whole genome shotgun (WGS) entry which is preliminary data.</text>
</comment>
<proteinExistence type="inferred from homology"/>
<name>A0ABT5Z6M6_9ACTN</name>
<dbReference type="SUPFAM" id="SSF54001">
    <property type="entry name" value="Cysteine proteinases"/>
    <property type="match status" value="1"/>
</dbReference>
<organism evidence="6 7">
    <name type="scientific">Streptantibioticus ferralitis</name>
    <dbReference type="NCBI Taxonomy" id="236510"/>
    <lineage>
        <taxon>Bacteria</taxon>
        <taxon>Bacillati</taxon>
        <taxon>Actinomycetota</taxon>
        <taxon>Actinomycetes</taxon>
        <taxon>Kitasatosporales</taxon>
        <taxon>Streptomycetaceae</taxon>
        <taxon>Streptantibioticus</taxon>
    </lineage>
</organism>
<reference evidence="6 7" key="1">
    <citation type="submission" date="2023-03" db="EMBL/GenBank/DDBJ databases">
        <title>Draft genome sequence of type strain Streptomyces ferralitis JCM 14344.</title>
        <authorList>
            <person name="Klaysubun C."/>
            <person name="Duangmal K."/>
        </authorList>
    </citation>
    <scope>NUCLEOTIDE SEQUENCE [LARGE SCALE GENOMIC DNA]</scope>
    <source>
        <strain evidence="6 7">JCM 14344</strain>
    </source>
</reference>
<protein>
    <submittedName>
        <fullName evidence="6">NlpC/P60 family protein</fullName>
    </submittedName>
</protein>
<evidence type="ECO:0000256" key="4">
    <source>
        <dbReference type="ARBA" id="ARBA00022807"/>
    </source>
</evidence>
<dbReference type="PANTHER" id="PTHR47359:SF3">
    <property type="entry name" value="NLP_P60 DOMAIN-CONTAINING PROTEIN-RELATED"/>
    <property type="match status" value="1"/>
</dbReference>
<dbReference type="Gene3D" id="3.90.1720.10">
    <property type="entry name" value="endopeptidase domain like (from Nostoc punctiforme)"/>
    <property type="match status" value="1"/>
</dbReference>
<feature type="domain" description="NlpC/P60" evidence="5">
    <location>
        <begin position="199"/>
        <end position="328"/>
    </location>
</feature>
<dbReference type="Pfam" id="PF00877">
    <property type="entry name" value="NLPC_P60"/>
    <property type="match status" value="1"/>
</dbReference>
<keyword evidence="7" id="KW-1185">Reference proteome</keyword>
<sequence>MGGVKGCGFIAAGGVFFFIFSLLMLFMMAGGGGSSATAGGLGLAAGSVPTAYLQWVKAAGAECPAVSAPLIAAQIEQESGWNPNARSPVGAEGIAQFMPGTWPNWGRDDDGTHNVSPLNPADAIMAMGRYDCAIAKQVAGVPGDAVANILAGYNAGPGAVLQYNGVPPYAETQGYVTSIEAAMKKYEAPLSSGPVGGGSAFGQAEIAAAEKYLGLPYVWGGGAPSGPTGGGFDCSGLVLYAVYQASGGKIDLPHSSEDMATMGTEIPRDQMQPGDAVVIQTEQPGDYSHVVLYIGGGQIVEAPHTGAFVRTAPLSEYNGMVQTVRRFG</sequence>
<dbReference type="RefSeq" id="WP_275819113.1">
    <property type="nucleotide sequence ID" value="NZ_BAAANM010000002.1"/>
</dbReference>
<dbReference type="SUPFAM" id="SSF53955">
    <property type="entry name" value="Lysozyme-like"/>
    <property type="match status" value="1"/>
</dbReference>
<keyword evidence="4" id="KW-0788">Thiol protease</keyword>
<dbReference type="Pfam" id="PF01464">
    <property type="entry name" value="SLT"/>
    <property type="match status" value="1"/>
</dbReference>
<dbReference type="PANTHER" id="PTHR47359">
    <property type="entry name" value="PEPTIDOGLYCAN DL-ENDOPEPTIDASE CWLO"/>
    <property type="match status" value="1"/>
</dbReference>
<evidence type="ECO:0000313" key="7">
    <source>
        <dbReference type="Proteomes" id="UP001220022"/>
    </source>
</evidence>